<dbReference type="InterPro" id="IPR041664">
    <property type="entry name" value="AAA_16"/>
</dbReference>
<reference evidence="5" key="1">
    <citation type="submission" date="2017-04" db="EMBL/GenBank/DDBJ databases">
        <authorList>
            <person name="Varghese N."/>
            <person name="Submissions S."/>
        </authorList>
    </citation>
    <scope>NUCLEOTIDE SEQUENCE [LARGE SCALE GENOMIC DNA]</scope>
    <source>
        <strain evidence="5">USBA 82</strain>
    </source>
</reference>
<name>A0A1X7IY05_9BACT</name>
<keyword evidence="2" id="KW-0067">ATP-binding</keyword>
<dbReference type="GO" id="GO:0005737">
    <property type="term" value="C:cytoplasm"/>
    <property type="evidence" value="ECO:0007669"/>
    <property type="project" value="TreeGrafter"/>
</dbReference>
<gene>
    <name evidence="4" type="ORF">SAMN06275492_10660</name>
</gene>
<dbReference type="Proteomes" id="UP000193355">
    <property type="component" value="Unassembled WGS sequence"/>
</dbReference>
<dbReference type="AlphaFoldDB" id="A0A1X7IY05"/>
<dbReference type="GO" id="GO:0003677">
    <property type="term" value="F:DNA binding"/>
    <property type="evidence" value="ECO:0007669"/>
    <property type="project" value="UniProtKB-KW"/>
</dbReference>
<accession>A0A1X7IY05</accession>
<dbReference type="PANTHER" id="PTHR16305">
    <property type="entry name" value="TESTICULAR SOLUBLE ADENYLYL CYCLASE"/>
    <property type="match status" value="1"/>
</dbReference>
<dbReference type="Gene3D" id="1.10.10.10">
    <property type="entry name" value="Winged helix-like DNA-binding domain superfamily/Winged helix DNA-binding domain"/>
    <property type="match status" value="1"/>
</dbReference>
<feature type="domain" description="Bacterial transcriptional activator" evidence="3">
    <location>
        <begin position="100"/>
        <end position="228"/>
    </location>
</feature>
<dbReference type="Pfam" id="PF13191">
    <property type="entry name" value="AAA_16"/>
    <property type="match status" value="1"/>
</dbReference>
<dbReference type="SUPFAM" id="SSF48452">
    <property type="entry name" value="TPR-like"/>
    <property type="match status" value="2"/>
</dbReference>
<sequence>MVLKVSLLGPPNFSFGGSTLLFPFRKVQALICYMAVERKASREVLADVFWGDKEGPLALRSLRNALYQARQILPGGTIDGDRQWIFWDSTSVEMDLDRLLDSEISLEEIRSISRPFMEGFHLSGCPRFDEWLESIRRDVERRCRALLNQKASRYIGAGDYLNALLPLEMLIESDPLDEDSYSKLILCLSSLGRYGRVEEIYRLLQERLFRELGMSPSDTVEKLYRRIISKTVNRDKEDNDTPVAIKKVPAFDFCGRNEELKSVGSFLKNKKKGPRCVWISGEAGVGKTCLVEMVISSFCPDRSIFRCGAVPGEDRYPLLPWNDLLGDMIRSFPPDELKLPSSTWSLLGESFPALGIKATSFQPPSPGRIGLILSEIMSQISQRRPLVMVMEDLQWFDGASLEVLESLLVHSFSDILLLLSSRPQIDRSALAFIRSLGRSGRISLLNLDLRCFSRSETEWFCDRFYPERRFSSDEVDRIFGVTDGLPLFLVESLRLLKAGRSVGETPASLSDALDDHLSDLTDNERSLLECLSVYFLKADWGSLSRICGFSQLQLADLVEGLRGRAILAEEKNDGGELFIEFIHGKVKDHVYNSISNSKRRVLHGELAHSLMNELAGGSWNDLACSRLIHHCRNAGMKLEELEYTLKKLKLHINLNYELFPLFNDYLLKESSTSFGSREFTVKELESSHALIREIKRESGTSQKLHELETVFMAIQGGYHLWWGDYDTGKMLVRTALNRATSREDWVMESECLQHLCYYGIQIEDGRLLAAYARRLIGAAGQTGNDPVKAMALRFLGMARIFSQDYGPGERALLSSIGRFEAIEAVDEPYTLQIIGARSYLGDLAHRTGRLEEALSIYESCIKSCEDGGFFRGLCLFHSNAAHVALDLGDLTTMDRHISSAKAYLDGCQWRRGNSIIFSLMALRAFQSGDEAEALDHLKSSDSLCIPLHKRFWLALQLWVKGQIKKGAPQGELGDYLDSSAQDYLERSVDLYREMGIDHKIEFIDRALC</sequence>
<evidence type="ECO:0000256" key="1">
    <source>
        <dbReference type="ARBA" id="ARBA00022741"/>
    </source>
</evidence>
<dbReference type="STRING" id="561720.SAMN06275492_10660"/>
<evidence type="ECO:0000256" key="2">
    <source>
        <dbReference type="ARBA" id="ARBA00022840"/>
    </source>
</evidence>
<dbReference type="Pfam" id="PF03704">
    <property type="entry name" value="BTAD"/>
    <property type="match status" value="1"/>
</dbReference>
<dbReference type="PANTHER" id="PTHR16305:SF28">
    <property type="entry name" value="GUANYLATE CYCLASE DOMAIN-CONTAINING PROTEIN"/>
    <property type="match status" value="1"/>
</dbReference>
<proteinExistence type="predicted"/>
<keyword evidence="1" id="KW-0547">Nucleotide-binding</keyword>
<dbReference type="SMART" id="SM01043">
    <property type="entry name" value="BTAD"/>
    <property type="match status" value="1"/>
</dbReference>
<dbReference type="InterPro" id="IPR036388">
    <property type="entry name" value="WH-like_DNA-bd_sf"/>
</dbReference>
<dbReference type="Gene3D" id="1.25.40.10">
    <property type="entry name" value="Tetratricopeptide repeat domain"/>
    <property type="match status" value="2"/>
</dbReference>
<dbReference type="EMBL" id="FXBB01000006">
    <property type="protein sequence ID" value="SMG20030.1"/>
    <property type="molecule type" value="Genomic_DNA"/>
</dbReference>
<evidence type="ECO:0000259" key="3">
    <source>
        <dbReference type="SMART" id="SM01043"/>
    </source>
</evidence>
<protein>
    <submittedName>
        <fullName evidence="4">DNA-binding transcriptional activator of the SARP family</fullName>
    </submittedName>
</protein>
<dbReference type="InterPro" id="IPR027417">
    <property type="entry name" value="P-loop_NTPase"/>
</dbReference>
<evidence type="ECO:0000313" key="4">
    <source>
        <dbReference type="EMBL" id="SMG20030.1"/>
    </source>
</evidence>
<dbReference type="GO" id="GO:0004016">
    <property type="term" value="F:adenylate cyclase activity"/>
    <property type="evidence" value="ECO:0007669"/>
    <property type="project" value="TreeGrafter"/>
</dbReference>
<dbReference type="Gene3D" id="3.40.50.300">
    <property type="entry name" value="P-loop containing nucleotide triphosphate hydrolases"/>
    <property type="match status" value="1"/>
</dbReference>
<evidence type="ECO:0000313" key="5">
    <source>
        <dbReference type="Proteomes" id="UP000193355"/>
    </source>
</evidence>
<keyword evidence="4" id="KW-0238">DNA-binding</keyword>
<dbReference type="SUPFAM" id="SSF52540">
    <property type="entry name" value="P-loop containing nucleoside triphosphate hydrolases"/>
    <property type="match status" value="1"/>
</dbReference>
<organism evidence="4 5">
    <name type="scientific">Dethiosulfovibrio salsuginis</name>
    <dbReference type="NCBI Taxonomy" id="561720"/>
    <lineage>
        <taxon>Bacteria</taxon>
        <taxon>Thermotogati</taxon>
        <taxon>Synergistota</taxon>
        <taxon>Synergistia</taxon>
        <taxon>Synergistales</taxon>
        <taxon>Dethiosulfovibrionaceae</taxon>
        <taxon>Dethiosulfovibrio</taxon>
    </lineage>
</organism>
<dbReference type="InterPro" id="IPR005158">
    <property type="entry name" value="BTAD"/>
</dbReference>
<dbReference type="GO" id="GO:0005524">
    <property type="term" value="F:ATP binding"/>
    <property type="evidence" value="ECO:0007669"/>
    <property type="project" value="UniProtKB-KW"/>
</dbReference>
<keyword evidence="5" id="KW-1185">Reference proteome</keyword>
<dbReference type="InterPro" id="IPR011990">
    <property type="entry name" value="TPR-like_helical_dom_sf"/>
</dbReference>
<dbReference type="OrthoDB" id="190810at2"/>
<dbReference type="RefSeq" id="WP_085544056.1">
    <property type="nucleotide sequence ID" value="NZ_FXBB01000006.1"/>
</dbReference>